<gene>
    <name evidence="2" type="ORF">HPB52_023603</name>
</gene>
<reference evidence="2" key="2">
    <citation type="submission" date="2021-09" db="EMBL/GenBank/DDBJ databases">
        <authorList>
            <person name="Jia N."/>
            <person name="Wang J."/>
            <person name="Shi W."/>
            <person name="Du L."/>
            <person name="Sun Y."/>
            <person name="Zhan W."/>
            <person name="Jiang J."/>
            <person name="Wang Q."/>
            <person name="Zhang B."/>
            <person name="Ji P."/>
            <person name="Sakyi L.B."/>
            <person name="Cui X."/>
            <person name="Yuan T."/>
            <person name="Jiang B."/>
            <person name="Yang W."/>
            <person name="Lam T.T.-Y."/>
            <person name="Chang Q."/>
            <person name="Ding S."/>
            <person name="Wang X."/>
            <person name="Zhu J."/>
            <person name="Ruan X."/>
            <person name="Zhao L."/>
            <person name="Wei J."/>
            <person name="Que T."/>
            <person name="Du C."/>
            <person name="Cheng J."/>
            <person name="Dai P."/>
            <person name="Han X."/>
            <person name="Huang E."/>
            <person name="Gao Y."/>
            <person name="Liu J."/>
            <person name="Shao H."/>
            <person name="Ye R."/>
            <person name="Li L."/>
            <person name="Wei W."/>
            <person name="Wang X."/>
            <person name="Wang C."/>
            <person name="Huo Q."/>
            <person name="Li W."/>
            <person name="Guo W."/>
            <person name="Chen H."/>
            <person name="Chen S."/>
            <person name="Zhou L."/>
            <person name="Zhou L."/>
            <person name="Ni X."/>
            <person name="Tian J."/>
            <person name="Zhou Y."/>
            <person name="Sheng Y."/>
            <person name="Liu T."/>
            <person name="Pan Y."/>
            <person name="Xia L."/>
            <person name="Li J."/>
            <person name="Zhao F."/>
            <person name="Cao W."/>
        </authorList>
    </citation>
    <scope>NUCLEOTIDE SEQUENCE</scope>
    <source>
        <strain evidence="2">Rsan-2018</strain>
        <tissue evidence="2">Larvae</tissue>
    </source>
</reference>
<evidence type="ECO:0000256" key="1">
    <source>
        <dbReference type="SAM" id="MobiDB-lite"/>
    </source>
</evidence>
<protein>
    <submittedName>
        <fullName evidence="2">Uncharacterized protein</fullName>
    </submittedName>
</protein>
<dbReference type="AlphaFoldDB" id="A0A9D4PPN0"/>
<reference evidence="2" key="1">
    <citation type="journal article" date="2020" name="Cell">
        <title>Large-Scale Comparative Analyses of Tick Genomes Elucidate Their Genetic Diversity and Vector Capacities.</title>
        <authorList>
            <consortium name="Tick Genome and Microbiome Consortium (TIGMIC)"/>
            <person name="Jia N."/>
            <person name="Wang J."/>
            <person name="Shi W."/>
            <person name="Du L."/>
            <person name="Sun Y."/>
            <person name="Zhan W."/>
            <person name="Jiang J.F."/>
            <person name="Wang Q."/>
            <person name="Zhang B."/>
            <person name="Ji P."/>
            <person name="Bell-Sakyi L."/>
            <person name="Cui X.M."/>
            <person name="Yuan T.T."/>
            <person name="Jiang B.G."/>
            <person name="Yang W.F."/>
            <person name="Lam T.T."/>
            <person name="Chang Q.C."/>
            <person name="Ding S.J."/>
            <person name="Wang X.J."/>
            <person name="Zhu J.G."/>
            <person name="Ruan X.D."/>
            <person name="Zhao L."/>
            <person name="Wei J.T."/>
            <person name="Ye R.Z."/>
            <person name="Que T.C."/>
            <person name="Du C.H."/>
            <person name="Zhou Y.H."/>
            <person name="Cheng J.X."/>
            <person name="Dai P.F."/>
            <person name="Guo W.B."/>
            <person name="Han X.H."/>
            <person name="Huang E.J."/>
            <person name="Li L.F."/>
            <person name="Wei W."/>
            <person name="Gao Y.C."/>
            <person name="Liu J.Z."/>
            <person name="Shao H.Z."/>
            <person name="Wang X."/>
            <person name="Wang C.C."/>
            <person name="Yang T.C."/>
            <person name="Huo Q.B."/>
            <person name="Li W."/>
            <person name="Chen H.Y."/>
            <person name="Chen S.E."/>
            <person name="Zhou L.G."/>
            <person name="Ni X.B."/>
            <person name="Tian J.H."/>
            <person name="Sheng Y."/>
            <person name="Liu T."/>
            <person name="Pan Y.S."/>
            <person name="Xia L.Y."/>
            <person name="Li J."/>
            <person name="Zhao F."/>
            <person name="Cao W.C."/>
        </authorList>
    </citation>
    <scope>NUCLEOTIDE SEQUENCE</scope>
    <source>
        <strain evidence="2">Rsan-2018</strain>
    </source>
</reference>
<proteinExistence type="predicted"/>
<dbReference type="VEuPathDB" id="VectorBase:RSAN_042296"/>
<accession>A0A9D4PPN0</accession>
<dbReference type="Proteomes" id="UP000821837">
    <property type="component" value="Chromosome 6"/>
</dbReference>
<evidence type="ECO:0000313" key="2">
    <source>
        <dbReference type="EMBL" id="KAH7948514.1"/>
    </source>
</evidence>
<dbReference type="InterPro" id="IPR016024">
    <property type="entry name" value="ARM-type_fold"/>
</dbReference>
<name>A0A9D4PPN0_RHISA</name>
<sequence>MCSTSVEHITSKSRAFSSLRSALKDQSTLASLDKNTLERVSLTWDLVATSIAKIVEQELDKSAGNGKVGPDVLAAVELLRKVVQLANRRKSLLNPRKILEHVQWFLTQGAYEPVQVQYTRLLRLLLQSDWQATLPASQYHSLVKGVCQLLRSDKQDVVELSSALYQLIISGFYQDDTTLETVLETLSGSFGKTRDTGTASQVVLQLSILVEVGRRLGGRRHRLLCDLGQPLVRTLLRLCTWNSLQIKARLVLALEFLALQLSLHRSDTDQGVWQCLLGDWHELLMQQLQERAISGLNQQEERIRSAQVWLAAEILHQLEAWGTAVAALLATKPGCREVMSRLEIVACYLWKYPESASHACLQKLLEFLTQCYSSCKLLDVKRCVLLCYYGVAHAIGPGQRPWPLWNAVWEQTVKTVFLNQCVEEGHLVLQELLRKQLASCSDLASLFCPVDVLSVSQGSNSEALRELVRSIVKEELQKLLQPQVTPTVSTLATVIRDEVRHALLQPEPEAQPIRLEQPLQERRVPTGFAAGSAQDSCDVDVDGAEELMPVALRDTLRGVRFADFVEVDTGALVCGALTDEDIIAQVAGAQPVAEEPEGEEDEDDKAPVRPSASAVMETLNVARLFFSFEEGEEDSLRRVRALEQRAAAVAFREKKQMVITDFFGQ</sequence>
<dbReference type="EMBL" id="JABSTV010001252">
    <property type="protein sequence ID" value="KAH7948514.1"/>
    <property type="molecule type" value="Genomic_DNA"/>
</dbReference>
<organism evidence="2 3">
    <name type="scientific">Rhipicephalus sanguineus</name>
    <name type="common">Brown dog tick</name>
    <name type="synonym">Ixodes sanguineus</name>
    <dbReference type="NCBI Taxonomy" id="34632"/>
    <lineage>
        <taxon>Eukaryota</taxon>
        <taxon>Metazoa</taxon>
        <taxon>Ecdysozoa</taxon>
        <taxon>Arthropoda</taxon>
        <taxon>Chelicerata</taxon>
        <taxon>Arachnida</taxon>
        <taxon>Acari</taxon>
        <taxon>Parasitiformes</taxon>
        <taxon>Ixodida</taxon>
        <taxon>Ixodoidea</taxon>
        <taxon>Ixodidae</taxon>
        <taxon>Rhipicephalinae</taxon>
        <taxon>Rhipicephalus</taxon>
        <taxon>Rhipicephalus</taxon>
    </lineage>
</organism>
<feature type="compositionally biased region" description="Acidic residues" evidence="1">
    <location>
        <begin position="594"/>
        <end position="604"/>
    </location>
</feature>
<comment type="caution">
    <text evidence="2">The sequence shown here is derived from an EMBL/GenBank/DDBJ whole genome shotgun (WGS) entry which is preliminary data.</text>
</comment>
<dbReference type="VEuPathDB" id="VectorBase:RSAN_057864"/>
<keyword evidence="3" id="KW-1185">Reference proteome</keyword>
<feature type="region of interest" description="Disordered" evidence="1">
    <location>
        <begin position="591"/>
        <end position="611"/>
    </location>
</feature>
<evidence type="ECO:0000313" key="3">
    <source>
        <dbReference type="Proteomes" id="UP000821837"/>
    </source>
</evidence>
<dbReference type="SUPFAM" id="SSF48371">
    <property type="entry name" value="ARM repeat"/>
    <property type="match status" value="1"/>
</dbReference>